<dbReference type="VEuPathDB" id="FungiDB:VP01_2094g1"/>
<sequence length="156" mass="17370">MTVAGPLELPPYSQLFQNISIQLSGKQNVTSHNIQFIINSAYSESTCFDSHPSQSISLLRTFQNYHSTSNQRHNSFNTTHLPGHPTADDVFAAINNICHGNNPPPQHALSHNNNCSYCSSTVHWRSNCPVLRRDAFLPIPQDQSFPLMPNHPPPIG</sequence>
<dbReference type="Proteomes" id="UP000037035">
    <property type="component" value="Unassembled WGS sequence"/>
</dbReference>
<evidence type="ECO:0000313" key="1">
    <source>
        <dbReference type="EMBL" id="KNZ57704.1"/>
    </source>
</evidence>
<accession>A0A0L6VAG5</accession>
<dbReference type="OrthoDB" id="10556381at2759"/>
<organism evidence="1 2">
    <name type="scientific">Puccinia sorghi</name>
    <dbReference type="NCBI Taxonomy" id="27349"/>
    <lineage>
        <taxon>Eukaryota</taxon>
        <taxon>Fungi</taxon>
        <taxon>Dikarya</taxon>
        <taxon>Basidiomycota</taxon>
        <taxon>Pucciniomycotina</taxon>
        <taxon>Pucciniomycetes</taxon>
        <taxon>Pucciniales</taxon>
        <taxon>Pucciniaceae</taxon>
        <taxon>Puccinia</taxon>
    </lineage>
</organism>
<comment type="caution">
    <text evidence="1">The sequence shown here is derived from an EMBL/GenBank/DDBJ whole genome shotgun (WGS) entry which is preliminary data.</text>
</comment>
<protein>
    <submittedName>
        <fullName evidence="1">Uncharacterized protein</fullName>
    </submittedName>
</protein>
<name>A0A0L6VAG5_9BASI</name>
<keyword evidence="2" id="KW-1185">Reference proteome</keyword>
<proteinExistence type="predicted"/>
<evidence type="ECO:0000313" key="2">
    <source>
        <dbReference type="Proteomes" id="UP000037035"/>
    </source>
</evidence>
<dbReference type="EMBL" id="LAVV01006942">
    <property type="protein sequence ID" value="KNZ57704.1"/>
    <property type="molecule type" value="Genomic_DNA"/>
</dbReference>
<gene>
    <name evidence="1" type="ORF">VP01_2094g1</name>
</gene>
<reference evidence="1 2" key="1">
    <citation type="submission" date="2015-08" db="EMBL/GenBank/DDBJ databases">
        <title>Next Generation Sequencing and Analysis of the Genome of Puccinia sorghi L Schw, the Causal Agent of Maize Common Rust.</title>
        <authorList>
            <person name="Rochi L."/>
            <person name="Burguener G."/>
            <person name="Darino M."/>
            <person name="Turjanski A."/>
            <person name="Kreff E."/>
            <person name="Dieguez M.J."/>
            <person name="Sacco F."/>
        </authorList>
    </citation>
    <scope>NUCLEOTIDE SEQUENCE [LARGE SCALE GENOMIC DNA]</scope>
    <source>
        <strain evidence="1 2">RO10H11247</strain>
    </source>
</reference>
<feature type="non-terminal residue" evidence="1">
    <location>
        <position position="156"/>
    </location>
</feature>
<dbReference type="AlphaFoldDB" id="A0A0L6VAG5"/>